<dbReference type="InterPro" id="IPR004562">
    <property type="entry name" value="LipoylTrfase_LipoateP_Ligase"/>
</dbReference>
<feature type="domain" description="BPL/LPL catalytic" evidence="8">
    <location>
        <begin position="26"/>
        <end position="202"/>
    </location>
</feature>
<keyword evidence="10" id="KW-1185">Reference proteome</keyword>
<keyword evidence="4 9" id="KW-0436">Ligase</keyword>
<protein>
    <recommendedName>
        <fullName evidence="3">lipoate--protein ligase</fullName>
        <ecNumber evidence="3">6.3.1.20</ecNumber>
    </recommendedName>
</protein>
<dbReference type="GO" id="GO:0016979">
    <property type="term" value="F:lipoate-protein ligase activity"/>
    <property type="evidence" value="ECO:0007669"/>
    <property type="project" value="UniProtKB-EC"/>
</dbReference>
<evidence type="ECO:0000256" key="1">
    <source>
        <dbReference type="ARBA" id="ARBA00005085"/>
    </source>
</evidence>
<dbReference type="PANTHER" id="PTHR12561">
    <property type="entry name" value="LIPOATE-PROTEIN LIGASE"/>
    <property type="match status" value="1"/>
</dbReference>
<dbReference type="EMBL" id="AE017308">
    <property type="protein sequence ID" value="AAT27544.1"/>
    <property type="molecule type" value="Genomic_DNA"/>
</dbReference>
<evidence type="ECO:0000256" key="2">
    <source>
        <dbReference type="ARBA" id="ARBA00005124"/>
    </source>
</evidence>
<dbReference type="EC" id="6.3.1.20" evidence="3"/>
<dbReference type="KEGG" id="mmo:MMOB0580"/>
<dbReference type="GO" id="GO:0009249">
    <property type="term" value="P:protein lipoylation"/>
    <property type="evidence" value="ECO:0007669"/>
    <property type="project" value="InterPro"/>
</dbReference>
<gene>
    <name evidence="9" type="primary">lplA</name>
    <name evidence="9" type="ordered locus">MMOB0580</name>
</gene>
<keyword evidence="6" id="KW-0067">ATP-binding</keyword>
<dbReference type="Pfam" id="PF21948">
    <property type="entry name" value="LplA-B_cat"/>
    <property type="match status" value="1"/>
</dbReference>
<evidence type="ECO:0000256" key="7">
    <source>
        <dbReference type="ARBA" id="ARBA00048037"/>
    </source>
</evidence>
<evidence type="ECO:0000313" key="9">
    <source>
        <dbReference type="EMBL" id="AAT27544.1"/>
    </source>
</evidence>
<dbReference type="SUPFAM" id="SSF82649">
    <property type="entry name" value="SufE/NifU"/>
    <property type="match status" value="1"/>
</dbReference>
<evidence type="ECO:0000313" key="10">
    <source>
        <dbReference type="Proteomes" id="UP000009072"/>
    </source>
</evidence>
<evidence type="ECO:0000256" key="3">
    <source>
        <dbReference type="ARBA" id="ARBA00012367"/>
    </source>
</evidence>
<evidence type="ECO:0000256" key="5">
    <source>
        <dbReference type="ARBA" id="ARBA00022741"/>
    </source>
</evidence>
<dbReference type="Proteomes" id="UP000009072">
    <property type="component" value="Chromosome"/>
</dbReference>
<dbReference type="CDD" id="cd16443">
    <property type="entry name" value="LplA"/>
    <property type="match status" value="1"/>
</dbReference>
<accession>Q6KIN2</accession>
<dbReference type="STRING" id="267748.MMOB0580"/>
<dbReference type="InterPro" id="IPR045864">
    <property type="entry name" value="aa-tRNA-synth_II/BPL/LPL"/>
</dbReference>
<comment type="pathway">
    <text evidence="2">Protein modification; protein lipoylation via exogenous pathway; protein N(6)-(lipoyl)lysine from lipoate: step 1/2.</text>
</comment>
<comment type="pathway">
    <text evidence="1">Protein modification; protein lipoylation via exogenous pathway; protein N(6)-(lipoyl)lysine from lipoate: step 2/2.</text>
</comment>
<dbReference type="RefSeq" id="WP_011264578.1">
    <property type="nucleotide sequence ID" value="NC_006908.1"/>
</dbReference>
<dbReference type="OrthoDB" id="9788148at2"/>
<reference evidence="9 10" key="1">
    <citation type="journal article" date="2004" name="Genome Res.">
        <title>The complete genome and proteome of Mycoplasma mobile.</title>
        <authorList>
            <person name="Jaffe J.D."/>
            <person name="Stange-Thomann N."/>
            <person name="Smith C."/>
            <person name="DeCaprio D."/>
            <person name="Fisher S."/>
            <person name="Butler J."/>
            <person name="Calvo S."/>
            <person name="Elkins T."/>
            <person name="FitzGerald M.G."/>
            <person name="Hafez N."/>
            <person name="Kodira C.D."/>
            <person name="Major J."/>
            <person name="Wang S."/>
            <person name="Wilkinson J."/>
            <person name="Nicol R."/>
            <person name="Nusbaum C."/>
            <person name="Birren B."/>
            <person name="Berg H.C."/>
            <person name="Church G.M."/>
        </authorList>
    </citation>
    <scope>NUCLEOTIDE SEQUENCE [LARGE SCALE GENOMIC DNA]</scope>
    <source>
        <strain evidence="10">ATCC 43663 / 163K / NCTC 11711</strain>
    </source>
</reference>
<dbReference type="UniPathway" id="UPA00537">
    <property type="reaction ID" value="UER00594"/>
</dbReference>
<dbReference type="NCBIfam" id="TIGR00545">
    <property type="entry name" value="lipoyltrans"/>
    <property type="match status" value="1"/>
</dbReference>
<dbReference type="Gene3D" id="3.30.390.50">
    <property type="entry name" value="CO dehydrogenase flavoprotein, C-terminal domain"/>
    <property type="match status" value="1"/>
</dbReference>
<sequence>MKLYISQNTSAYFTLPFEEILARNLKQDENIVFLYQHKNVSIVGKNQNTNEEVDLNFIEENGIELARRISGGGAVYQDLGNINFSFITSRKNGKTYKEFLEPVLEFLKSLGLNASFKGRNDLVINDSKISGNSQFILENAFCHHGTLLFDVDFSKMSKVLIPNKLKIASKGIKSIRQRVTNIREELKQINQDIDSKTFLEKLKNFFIEKGYQLSDLPIKQFEKELLNLSEIRKSKEWIFGKNPKFEVSEEAKFEGGILKVKYNVEKNHFTNFVFEGDFLSSRDVKEIEEKIINLHFDRNEFSKILDTFELQEYFGKIEKKEILDLIF</sequence>
<dbReference type="InterPro" id="IPR019491">
    <property type="entry name" value="Lipoate_protein_ligase_C"/>
</dbReference>
<dbReference type="GO" id="GO:0017118">
    <property type="term" value="F:lipoyltransferase activity"/>
    <property type="evidence" value="ECO:0007669"/>
    <property type="project" value="TreeGrafter"/>
</dbReference>
<dbReference type="SUPFAM" id="SSF55681">
    <property type="entry name" value="Class II aaRS and biotin synthetases"/>
    <property type="match status" value="1"/>
</dbReference>
<dbReference type="Pfam" id="PF10437">
    <property type="entry name" value="Lip_prot_lig_C"/>
    <property type="match status" value="1"/>
</dbReference>
<comment type="catalytic activity">
    <reaction evidence="7">
        <text>L-lysyl-[lipoyl-carrier protein] + (R)-lipoate + ATP = N(6)-[(R)-lipoyl]-L-lysyl-[lipoyl-carrier protein] + AMP + diphosphate + H(+)</text>
        <dbReference type="Rhea" id="RHEA:49288"/>
        <dbReference type="Rhea" id="RHEA-COMP:10500"/>
        <dbReference type="Rhea" id="RHEA-COMP:10502"/>
        <dbReference type="ChEBI" id="CHEBI:15378"/>
        <dbReference type="ChEBI" id="CHEBI:29969"/>
        <dbReference type="ChEBI" id="CHEBI:30616"/>
        <dbReference type="ChEBI" id="CHEBI:33019"/>
        <dbReference type="ChEBI" id="CHEBI:83088"/>
        <dbReference type="ChEBI" id="CHEBI:83099"/>
        <dbReference type="ChEBI" id="CHEBI:456215"/>
        <dbReference type="EC" id="6.3.1.20"/>
    </reaction>
</comment>
<proteinExistence type="predicted"/>
<dbReference type="AlphaFoldDB" id="Q6KIN2"/>
<dbReference type="InterPro" id="IPR004143">
    <property type="entry name" value="BPL_LPL_catalytic"/>
</dbReference>
<dbReference type="PANTHER" id="PTHR12561:SF3">
    <property type="entry name" value="LIPOYLTRANSFERASE 1, MITOCHONDRIAL"/>
    <property type="match status" value="1"/>
</dbReference>
<dbReference type="GO" id="GO:0005737">
    <property type="term" value="C:cytoplasm"/>
    <property type="evidence" value="ECO:0007669"/>
    <property type="project" value="TreeGrafter"/>
</dbReference>
<dbReference type="GO" id="GO:0005524">
    <property type="term" value="F:ATP binding"/>
    <property type="evidence" value="ECO:0007669"/>
    <property type="project" value="UniProtKB-KW"/>
</dbReference>
<evidence type="ECO:0000256" key="4">
    <source>
        <dbReference type="ARBA" id="ARBA00022598"/>
    </source>
</evidence>
<organism evidence="9 10">
    <name type="scientific">Mycoplasma mobile (strain ATCC 43663 / 163K / NCTC 11711)</name>
    <name type="common">Mesomycoplasma mobile</name>
    <dbReference type="NCBI Taxonomy" id="267748"/>
    <lineage>
        <taxon>Bacteria</taxon>
        <taxon>Bacillati</taxon>
        <taxon>Mycoplasmatota</taxon>
        <taxon>Mycoplasmoidales</taxon>
        <taxon>Metamycoplasmataceae</taxon>
        <taxon>Mesomycoplasma</taxon>
    </lineage>
</organism>
<dbReference type="PROSITE" id="PS51733">
    <property type="entry name" value="BPL_LPL_CATALYTIC"/>
    <property type="match status" value="1"/>
</dbReference>
<evidence type="ECO:0000256" key="6">
    <source>
        <dbReference type="ARBA" id="ARBA00022840"/>
    </source>
</evidence>
<dbReference type="Gene3D" id="3.30.930.10">
    <property type="entry name" value="Bira Bifunctional Protein, Domain 2"/>
    <property type="match status" value="1"/>
</dbReference>
<evidence type="ECO:0000259" key="8">
    <source>
        <dbReference type="PROSITE" id="PS51733"/>
    </source>
</evidence>
<dbReference type="eggNOG" id="COG0095">
    <property type="taxonomic scope" value="Bacteria"/>
</dbReference>
<keyword evidence="5" id="KW-0547">Nucleotide-binding</keyword>
<dbReference type="HOGENOM" id="CLU_022986_0_2_14"/>
<name>Q6KIN2_MYCM1</name>